<dbReference type="InterPro" id="IPR016192">
    <property type="entry name" value="APOBEC/CMP_deaminase_Zn-bd"/>
</dbReference>
<dbReference type="EMBL" id="JAVXUP010000670">
    <property type="protein sequence ID" value="KAK3023179.1"/>
    <property type="molecule type" value="Genomic_DNA"/>
</dbReference>
<dbReference type="Pfam" id="PF00383">
    <property type="entry name" value="dCMP_cyt_deam_1"/>
    <property type="match status" value="1"/>
</dbReference>
<evidence type="ECO:0000256" key="2">
    <source>
        <dbReference type="ARBA" id="ARBA00022801"/>
    </source>
</evidence>
<dbReference type="PROSITE" id="PS51747">
    <property type="entry name" value="CYT_DCMP_DEAMINASES_2"/>
    <property type="match status" value="1"/>
</dbReference>
<organism evidence="5 6">
    <name type="scientific">Escallonia herrerae</name>
    <dbReference type="NCBI Taxonomy" id="1293975"/>
    <lineage>
        <taxon>Eukaryota</taxon>
        <taxon>Viridiplantae</taxon>
        <taxon>Streptophyta</taxon>
        <taxon>Embryophyta</taxon>
        <taxon>Tracheophyta</taxon>
        <taxon>Spermatophyta</taxon>
        <taxon>Magnoliopsida</taxon>
        <taxon>eudicotyledons</taxon>
        <taxon>Gunneridae</taxon>
        <taxon>Pentapetalae</taxon>
        <taxon>asterids</taxon>
        <taxon>campanulids</taxon>
        <taxon>Escalloniales</taxon>
        <taxon>Escalloniaceae</taxon>
        <taxon>Escallonia</taxon>
    </lineage>
</organism>
<comment type="caution">
    <text evidence="5">The sequence shown here is derived from an EMBL/GenBank/DDBJ whole genome shotgun (WGS) entry which is preliminary data.</text>
</comment>
<keyword evidence="3" id="KW-0862">Zinc</keyword>
<dbReference type="GO" id="GO:0052717">
    <property type="term" value="F:tRNA-specific adenosine-34 deaminase activity"/>
    <property type="evidence" value="ECO:0007669"/>
    <property type="project" value="TreeGrafter"/>
</dbReference>
<dbReference type="GO" id="GO:0002100">
    <property type="term" value="P:tRNA wobble adenosine to inosine editing"/>
    <property type="evidence" value="ECO:0007669"/>
    <property type="project" value="TreeGrafter"/>
</dbReference>
<dbReference type="PANTHER" id="PTHR11079:SF149">
    <property type="entry name" value="TRNA-SPECIFIC ADENOSINE DEAMINASE 2"/>
    <property type="match status" value="1"/>
</dbReference>
<evidence type="ECO:0000313" key="5">
    <source>
        <dbReference type="EMBL" id="KAK3023179.1"/>
    </source>
</evidence>
<keyword evidence="2" id="KW-0378">Hydrolase</keyword>
<dbReference type="Proteomes" id="UP001188597">
    <property type="component" value="Unassembled WGS sequence"/>
</dbReference>
<dbReference type="SUPFAM" id="SSF53927">
    <property type="entry name" value="Cytidine deaminase-like"/>
    <property type="match status" value="1"/>
</dbReference>
<protein>
    <recommendedName>
        <fullName evidence="4">CMP/dCMP-type deaminase domain-containing protein</fullName>
    </recommendedName>
</protein>
<name>A0AA88WC00_9ASTE</name>
<dbReference type="GO" id="GO:0008270">
    <property type="term" value="F:zinc ion binding"/>
    <property type="evidence" value="ECO:0007669"/>
    <property type="project" value="InterPro"/>
</dbReference>
<evidence type="ECO:0000259" key="4">
    <source>
        <dbReference type="PROSITE" id="PS51747"/>
    </source>
</evidence>
<evidence type="ECO:0000313" key="6">
    <source>
        <dbReference type="Proteomes" id="UP001188597"/>
    </source>
</evidence>
<evidence type="ECO:0000256" key="3">
    <source>
        <dbReference type="ARBA" id="ARBA00022833"/>
    </source>
</evidence>
<dbReference type="Gene3D" id="3.40.140.10">
    <property type="entry name" value="Cytidine Deaminase, domain 2"/>
    <property type="match status" value="1"/>
</dbReference>
<accession>A0AA88WC00</accession>
<proteinExistence type="predicted"/>
<dbReference type="InterPro" id="IPR002125">
    <property type="entry name" value="CMP_dCMP_dom"/>
</dbReference>
<dbReference type="InterPro" id="IPR016193">
    <property type="entry name" value="Cytidine_deaminase-like"/>
</dbReference>
<reference evidence="5" key="1">
    <citation type="submission" date="2022-12" db="EMBL/GenBank/DDBJ databases">
        <title>Draft genome assemblies for two species of Escallonia (Escalloniales).</title>
        <authorList>
            <person name="Chanderbali A."/>
            <person name="Dervinis C."/>
            <person name="Anghel I."/>
            <person name="Soltis D."/>
            <person name="Soltis P."/>
            <person name="Zapata F."/>
        </authorList>
    </citation>
    <scope>NUCLEOTIDE SEQUENCE</scope>
    <source>
        <strain evidence="5">UCBG64.0493</strain>
        <tissue evidence="5">Leaf</tissue>
    </source>
</reference>
<keyword evidence="6" id="KW-1185">Reference proteome</keyword>
<feature type="domain" description="CMP/dCMP-type deaminase" evidence="4">
    <location>
        <begin position="1"/>
        <end position="98"/>
    </location>
</feature>
<dbReference type="PANTHER" id="PTHR11079">
    <property type="entry name" value="CYTOSINE DEAMINASE FAMILY MEMBER"/>
    <property type="match status" value="1"/>
</dbReference>
<evidence type="ECO:0000256" key="1">
    <source>
        <dbReference type="ARBA" id="ARBA00022723"/>
    </source>
</evidence>
<keyword evidence="1" id="KW-0479">Metal-binding</keyword>
<gene>
    <name evidence="5" type="ORF">RJ639_044166</name>
</gene>
<sequence length="153" mass="16988">MTADLEKLATRHAEMEAVDVLLELWQKRGLSMPEVSERFSRCKLYVTCEPCIMCAAALSILEVTSLVLWASFVQFLPLAPSGVSFLVEELLQKLSGKHWETGDGDRVSQGKGFRSTGGIMASEAIKLLQSFYEQGNPNGMRFIGFREADVPQI</sequence>
<dbReference type="AlphaFoldDB" id="A0AA88WC00"/>
<dbReference type="PROSITE" id="PS00903">
    <property type="entry name" value="CYT_DCMP_DEAMINASES_1"/>
    <property type="match status" value="1"/>
</dbReference>